<dbReference type="InterPro" id="IPR002645">
    <property type="entry name" value="STAS_dom"/>
</dbReference>
<accession>A0ABS3SIA2</accession>
<organism evidence="2 3">
    <name type="scientific">Cellulomonas fengjieae</name>
    <dbReference type="NCBI Taxonomy" id="2819978"/>
    <lineage>
        <taxon>Bacteria</taxon>
        <taxon>Bacillati</taxon>
        <taxon>Actinomycetota</taxon>
        <taxon>Actinomycetes</taxon>
        <taxon>Micrococcales</taxon>
        <taxon>Cellulomonadaceae</taxon>
        <taxon>Cellulomonas</taxon>
    </lineage>
</organism>
<dbReference type="PROSITE" id="PS50801">
    <property type="entry name" value="STAS"/>
    <property type="match status" value="1"/>
</dbReference>
<proteinExistence type="predicted"/>
<keyword evidence="3" id="KW-1185">Reference proteome</keyword>
<evidence type="ECO:0000313" key="2">
    <source>
        <dbReference type="EMBL" id="MBO3085483.1"/>
    </source>
</evidence>
<comment type="caution">
    <text evidence="2">The sequence shown here is derived from an EMBL/GenBank/DDBJ whole genome shotgun (WGS) entry which is preliminary data.</text>
</comment>
<name>A0ABS3SIA2_9CELL</name>
<gene>
    <name evidence="2" type="ORF">J4035_12620</name>
</gene>
<sequence length="108" mass="11209">MIRTPFAQIRVTTSADSVLIAFSGELDHSLTEEFTPIPAALKASGLPVRVDLSEVTFFGAWAVRALLALRAAAPGGVFTVLADSDAVRRTVVASGVTDLVPLVGSTAL</sequence>
<evidence type="ECO:0000259" key="1">
    <source>
        <dbReference type="PROSITE" id="PS50801"/>
    </source>
</evidence>
<dbReference type="EMBL" id="JAGFBM010000007">
    <property type="protein sequence ID" value="MBO3085483.1"/>
    <property type="molecule type" value="Genomic_DNA"/>
</dbReference>
<protein>
    <submittedName>
        <fullName evidence="2">STAS domain-containing protein</fullName>
    </submittedName>
</protein>
<reference evidence="2 3" key="1">
    <citation type="submission" date="2021-03" db="EMBL/GenBank/DDBJ databases">
        <title>novel species in genus Cellulomonas.</title>
        <authorList>
            <person name="Zhang G."/>
        </authorList>
    </citation>
    <scope>NUCLEOTIDE SEQUENCE [LARGE SCALE GENOMIC DNA]</scope>
    <source>
        <strain evidence="3">zg-ZUI188</strain>
    </source>
</reference>
<dbReference type="Gene3D" id="3.30.750.24">
    <property type="entry name" value="STAS domain"/>
    <property type="match status" value="1"/>
</dbReference>
<evidence type="ECO:0000313" key="3">
    <source>
        <dbReference type="Proteomes" id="UP000678317"/>
    </source>
</evidence>
<feature type="domain" description="STAS" evidence="1">
    <location>
        <begin position="7"/>
        <end position="108"/>
    </location>
</feature>
<dbReference type="InterPro" id="IPR036513">
    <property type="entry name" value="STAS_dom_sf"/>
</dbReference>
<dbReference type="RefSeq" id="WP_208213292.1">
    <property type="nucleotide sequence ID" value="NZ_CP074404.1"/>
</dbReference>
<dbReference type="Proteomes" id="UP000678317">
    <property type="component" value="Unassembled WGS sequence"/>
</dbReference>
<dbReference type="Pfam" id="PF13466">
    <property type="entry name" value="STAS_2"/>
    <property type="match status" value="1"/>
</dbReference>
<dbReference type="InterPro" id="IPR058548">
    <property type="entry name" value="MlaB-like_STAS"/>
</dbReference>
<dbReference type="SUPFAM" id="SSF52091">
    <property type="entry name" value="SpoIIaa-like"/>
    <property type="match status" value="1"/>
</dbReference>